<dbReference type="SUPFAM" id="SSF53448">
    <property type="entry name" value="Nucleotide-diphospho-sugar transferases"/>
    <property type="match status" value="1"/>
</dbReference>
<evidence type="ECO:0000313" key="2">
    <source>
        <dbReference type="EMBL" id="KKP58457.1"/>
    </source>
</evidence>
<dbReference type="STRING" id="1618434.UR52_C0019G0003"/>
<evidence type="ECO:0000313" key="3">
    <source>
        <dbReference type="Proteomes" id="UP000034176"/>
    </source>
</evidence>
<dbReference type="PANTHER" id="PTHR48090:SF7">
    <property type="entry name" value="RFBJ PROTEIN"/>
    <property type="match status" value="1"/>
</dbReference>
<proteinExistence type="predicted"/>
<dbReference type="InterPro" id="IPR001173">
    <property type="entry name" value="Glyco_trans_2-like"/>
</dbReference>
<sequence>MKAFKYKNKVTIVVLTKNEGQGIKQIIQSLKPYADDILVVDGHSRDNTKEIVRQEKVRYFLDHGLGRGDGVRIGIQNAKHNCVILFDADGSHTSSDIPRFILPIINHQADVVIGSRRTGGSFDLNMSFSGILRSGGADFLTYLVNRRFGTKLSDVLYSFRGLNRKAALQMGLTANDFCIEQELVIKCLKRNFRLLEIPSREHARKWGKSKLNTLMGIKFIWVMIEELYL</sequence>
<accession>A0A0G0DTH6</accession>
<dbReference type="InterPro" id="IPR029044">
    <property type="entry name" value="Nucleotide-diphossugar_trans"/>
</dbReference>
<dbReference type="EMBL" id="LBPN01000019">
    <property type="protein sequence ID" value="KKP58457.1"/>
    <property type="molecule type" value="Genomic_DNA"/>
</dbReference>
<keyword evidence="2" id="KW-0808">Transferase</keyword>
<dbReference type="Proteomes" id="UP000034176">
    <property type="component" value="Unassembled WGS sequence"/>
</dbReference>
<dbReference type="PANTHER" id="PTHR48090">
    <property type="entry name" value="UNDECAPRENYL-PHOSPHATE 4-DEOXY-4-FORMAMIDO-L-ARABINOSE TRANSFERASE-RELATED"/>
    <property type="match status" value="1"/>
</dbReference>
<protein>
    <submittedName>
        <fullName evidence="2">Glycosyltransferase (Family 2)</fullName>
    </submittedName>
</protein>
<dbReference type="GO" id="GO:0016740">
    <property type="term" value="F:transferase activity"/>
    <property type="evidence" value="ECO:0007669"/>
    <property type="project" value="UniProtKB-KW"/>
</dbReference>
<comment type="caution">
    <text evidence="2">The sequence shown here is derived from an EMBL/GenBank/DDBJ whole genome shotgun (WGS) entry which is preliminary data.</text>
</comment>
<dbReference type="InterPro" id="IPR050256">
    <property type="entry name" value="Glycosyltransferase_2"/>
</dbReference>
<organism evidence="2 3">
    <name type="scientific">Candidatus Gottesmanbacteria bacterium GW2011_GWA1_34_13</name>
    <dbReference type="NCBI Taxonomy" id="1618434"/>
    <lineage>
        <taxon>Bacteria</taxon>
        <taxon>Candidatus Gottesmaniibacteriota</taxon>
    </lineage>
</organism>
<feature type="domain" description="Glycosyltransferase 2-like" evidence="1">
    <location>
        <begin position="11"/>
        <end position="167"/>
    </location>
</feature>
<dbReference type="AlphaFoldDB" id="A0A0G0DTH6"/>
<dbReference type="Pfam" id="PF00535">
    <property type="entry name" value="Glycos_transf_2"/>
    <property type="match status" value="1"/>
</dbReference>
<dbReference type="Gene3D" id="3.90.550.10">
    <property type="entry name" value="Spore Coat Polysaccharide Biosynthesis Protein SpsA, Chain A"/>
    <property type="match status" value="1"/>
</dbReference>
<evidence type="ECO:0000259" key="1">
    <source>
        <dbReference type="Pfam" id="PF00535"/>
    </source>
</evidence>
<gene>
    <name evidence="2" type="ORF">UR52_C0019G0003</name>
</gene>
<reference evidence="2 3" key="1">
    <citation type="journal article" date="2015" name="Nature">
        <title>rRNA introns, odd ribosomes, and small enigmatic genomes across a large radiation of phyla.</title>
        <authorList>
            <person name="Brown C.T."/>
            <person name="Hug L.A."/>
            <person name="Thomas B.C."/>
            <person name="Sharon I."/>
            <person name="Castelle C.J."/>
            <person name="Singh A."/>
            <person name="Wilkins M.J."/>
            <person name="Williams K.H."/>
            <person name="Banfield J.F."/>
        </authorList>
    </citation>
    <scope>NUCLEOTIDE SEQUENCE [LARGE SCALE GENOMIC DNA]</scope>
</reference>
<name>A0A0G0DTH6_9BACT</name>